<dbReference type="InterPro" id="IPR044784">
    <property type="entry name" value="At1g01640-like"/>
</dbReference>
<proteinExistence type="predicted"/>
<name>A0A9N7N8G2_STRHE</name>
<dbReference type="CDD" id="cd14733">
    <property type="entry name" value="BACK"/>
    <property type="match status" value="1"/>
</dbReference>
<gene>
    <name evidence="4" type="ORF">SHERM_21807</name>
</gene>
<comment type="pathway">
    <text evidence="2">Protein modification; protein ubiquitination.</text>
</comment>
<evidence type="ECO:0000256" key="2">
    <source>
        <dbReference type="ARBA" id="ARBA00004906"/>
    </source>
</evidence>
<feature type="domain" description="BTB" evidence="3">
    <location>
        <begin position="96"/>
        <end position="196"/>
    </location>
</feature>
<comment type="function">
    <text evidence="1">May act as a substrate-specific adapter of an E3 ubiquitin-protein ligase complex (CUL3-RBX1-BTB) which mediates the ubiquitination and subsequent proteasomal degradation of target proteins.</text>
</comment>
<keyword evidence="5" id="KW-1185">Reference proteome</keyword>
<accession>A0A9N7N8G2</accession>
<dbReference type="PANTHER" id="PTHR47274:SF1">
    <property type="entry name" value="BTB_POZ DOMAIN CONTAINING PROTEIN, EXPRESSED"/>
    <property type="match status" value="1"/>
</dbReference>
<organism evidence="4 5">
    <name type="scientific">Striga hermonthica</name>
    <name type="common">Purple witchweed</name>
    <name type="synonym">Buchnera hermonthica</name>
    <dbReference type="NCBI Taxonomy" id="68872"/>
    <lineage>
        <taxon>Eukaryota</taxon>
        <taxon>Viridiplantae</taxon>
        <taxon>Streptophyta</taxon>
        <taxon>Embryophyta</taxon>
        <taxon>Tracheophyta</taxon>
        <taxon>Spermatophyta</taxon>
        <taxon>Magnoliopsida</taxon>
        <taxon>eudicotyledons</taxon>
        <taxon>Gunneridae</taxon>
        <taxon>Pentapetalae</taxon>
        <taxon>asterids</taxon>
        <taxon>lamiids</taxon>
        <taxon>Lamiales</taxon>
        <taxon>Orobanchaceae</taxon>
        <taxon>Buchnereae</taxon>
        <taxon>Striga</taxon>
    </lineage>
</organism>
<evidence type="ECO:0000256" key="1">
    <source>
        <dbReference type="ARBA" id="ARBA00002668"/>
    </source>
</evidence>
<protein>
    <submittedName>
        <fullName evidence="4">BTB/POZ domain-containing protein</fullName>
    </submittedName>
</protein>
<comment type="caution">
    <text evidence="4">The sequence shown here is derived from an EMBL/GenBank/DDBJ whole genome shotgun (WGS) entry which is preliminary data.</text>
</comment>
<dbReference type="SUPFAM" id="SSF54695">
    <property type="entry name" value="POZ domain"/>
    <property type="match status" value="1"/>
</dbReference>
<dbReference type="Gene3D" id="1.25.40.420">
    <property type="match status" value="1"/>
</dbReference>
<evidence type="ECO:0000313" key="5">
    <source>
        <dbReference type="Proteomes" id="UP001153555"/>
    </source>
</evidence>
<dbReference type="PANTHER" id="PTHR47274">
    <property type="entry name" value="BTB/POZ DOMAIN CONTAINING PROTEIN, EXPRESSED-RELATED"/>
    <property type="match status" value="1"/>
</dbReference>
<dbReference type="OrthoDB" id="6359943at2759"/>
<dbReference type="AlphaFoldDB" id="A0A9N7N8G2"/>
<dbReference type="EMBL" id="CACSLK010025529">
    <property type="protein sequence ID" value="CAA0824966.1"/>
    <property type="molecule type" value="Genomic_DNA"/>
</dbReference>
<dbReference type="Gene3D" id="3.30.710.10">
    <property type="entry name" value="Potassium Channel Kv1.1, Chain A"/>
    <property type="match status" value="1"/>
</dbReference>
<dbReference type="InterPro" id="IPR011333">
    <property type="entry name" value="SKP1/BTB/POZ_sf"/>
</dbReference>
<evidence type="ECO:0000259" key="3">
    <source>
        <dbReference type="Pfam" id="PF00651"/>
    </source>
</evidence>
<dbReference type="Proteomes" id="UP001153555">
    <property type="component" value="Unassembled WGS sequence"/>
</dbReference>
<reference evidence="4" key="1">
    <citation type="submission" date="2019-12" db="EMBL/GenBank/DDBJ databases">
        <authorList>
            <person name="Scholes J."/>
        </authorList>
    </citation>
    <scope>NUCLEOTIDE SEQUENCE</scope>
</reference>
<sequence length="260" mass="28988">MTSRCYQVFTLGAAAGGGVSALAAVAIKKKRFDAESCNIDKPTSNSSPPSNSDNGLLNEFLWGKKLLKERVEVQNEKINFLGRIVVAFINGIHSTDIEVKPGNNEPSIDAHKAHLMQAVKSSILKNILDDKAPPNESITLSEMTNEELQCLIEFLLYKGNLPKEMVEKHLYLLAMAADEYDIAPLRKVCEHHLKESLSTSNALDILEISNTCSFKSLKDATLDFIAKNFKDIIYSKRYDDFTIDNPHLAVTITRFRALRS</sequence>
<dbReference type="InterPro" id="IPR000210">
    <property type="entry name" value="BTB/POZ_dom"/>
</dbReference>
<dbReference type="Pfam" id="PF00651">
    <property type="entry name" value="BTB"/>
    <property type="match status" value="1"/>
</dbReference>
<evidence type="ECO:0000313" key="4">
    <source>
        <dbReference type="EMBL" id="CAA0824966.1"/>
    </source>
</evidence>